<gene>
    <name evidence="2" type="ORF">A2557_11250</name>
</gene>
<evidence type="ECO:0000313" key="3">
    <source>
        <dbReference type="Proteomes" id="UP000177583"/>
    </source>
</evidence>
<evidence type="ECO:0008006" key="4">
    <source>
        <dbReference type="Google" id="ProtNLM"/>
    </source>
</evidence>
<dbReference type="EMBL" id="MFNF01000008">
    <property type="protein sequence ID" value="OGH03993.1"/>
    <property type="molecule type" value="Genomic_DNA"/>
</dbReference>
<feature type="signal peptide" evidence="1">
    <location>
        <begin position="1"/>
        <end position="23"/>
    </location>
</feature>
<keyword evidence="1" id="KW-0732">Signal</keyword>
<dbReference type="Gene3D" id="2.50.20.10">
    <property type="entry name" value="Lipoprotein localisation LolA/LolB/LppX"/>
    <property type="match status" value="1"/>
</dbReference>
<accession>A0A1F6H0S2</accession>
<sequence>MRQKEFWLWILVGLLGLSGPCHAELPPPEDFPGALVNYENPPKELKELNAILSQEAAFQARFILSVYKLGIERPVNSEGRVVFDVEKGLLWQTLSPYKEALWVNQDGVFHLSSQGKERVGDDPGFYRKLQEFSQGSMAKLGSEAALYFGVKEELWEIKVVPQSGVLAANVAEFRIRGSRGVIYWVRLFLRDKTVMSIRLADFQRYKDSFGETEFFFLEPRRDFIP</sequence>
<dbReference type="AlphaFoldDB" id="A0A1F6H0S2"/>
<organism evidence="2 3">
    <name type="scientific">Candidatus Lambdaproteobacteria bacterium RIFOXYD2_FULL_56_26</name>
    <dbReference type="NCBI Taxonomy" id="1817773"/>
    <lineage>
        <taxon>Bacteria</taxon>
        <taxon>Pseudomonadati</taxon>
        <taxon>Pseudomonadota</taxon>
        <taxon>Candidatus Lambdaproteobacteria</taxon>
    </lineage>
</organism>
<evidence type="ECO:0000256" key="1">
    <source>
        <dbReference type="SAM" id="SignalP"/>
    </source>
</evidence>
<dbReference type="Proteomes" id="UP000177583">
    <property type="component" value="Unassembled WGS sequence"/>
</dbReference>
<proteinExistence type="predicted"/>
<name>A0A1F6H0S2_9PROT</name>
<evidence type="ECO:0000313" key="2">
    <source>
        <dbReference type="EMBL" id="OGH03993.1"/>
    </source>
</evidence>
<comment type="caution">
    <text evidence="2">The sequence shown here is derived from an EMBL/GenBank/DDBJ whole genome shotgun (WGS) entry which is preliminary data.</text>
</comment>
<feature type="chain" id="PRO_5009524866" description="Outer membrane lipoprotein carrier protein LolA" evidence="1">
    <location>
        <begin position="24"/>
        <end position="225"/>
    </location>
</feature>
<reference evidence="2 3" key="1">
    <citation type="journal article" date="2016" name="Nat. Commun.">
        <title>Thousands of microbial genomes shed light on interconnected biogeochemical processes in an aquifer system.</title>
        <authorList>
            <person name="Anantharaman K."/>
            <person name="Brown C.T."/>
            <person name="Hug L.A."/>
            <person name="Sharon I."/>
            <person name="Castelle C.J."/>
            <person name="Probst A.J."/>
            <person name="Thomas B.C."/>
            <person name="Singh A."/>
            <person name="Wilkins M.J."/>
            <person name="Karaoz U."/>
            <person name="Brodie E.L."/>
            <person name="Williams K.H."/>
            <person name="Hubbard S.S."/>
            <person name="Banfield J.F."/>
        </authorList>
    </citation>
    <scope>NUCLEOTIDE SEQUENCE [LARGE SCALE GENOMIC DNA]</scope>
</reference>
<protein>
    <recommendedName>
        <fullName evidence="4">Outer membrane lipoprotein carrier protein LolA</fullName>
    </recommendedName>
</protein>